<dbReference type="OMA" id="CGPCHAL"/>
<dbReference type="SUPFAM" id="SSF52833">
    <property type="entry name" value="Thioredoxin-like"/>
    <property type="match status" value="1"/>
</dbReference>
<dbReference type="InterPro" id="IPR013766">
    <property type="entry name" value="Thioredoxin_domain"/>
</dbReference>
<dbReference type="InterPro" id="IPR036249">
    <property type="entry name" value="Thioredoxin-like_sf"/>
</dbReference>
<dbReference type="GO" id="GO:0015035">
    <property type="term" value="F:protein-disulfide reductase activity"/>
    <property type="evidence" value="ECO:0007669"/>
    <property type="project" value="TreeGrafter"/>
</dbReference>
<evidence type="ECO:0000313" key="2">
    <source>
        <dbReference type="EMBL" id="KAA8499818.1"/>
    </source>
</evidence>
<sequence>MAVTALMRLRVLARAPLGNASSFGVSVRRMCQSAWAPGTVVMDIEPEQFKTHVLEELKVPVLLQAHATWCAPCRKFTPVLEEAVLAHQGRIKLARLDVDKAMEIARSLDVSTVPAVFLFHKGEKKGGFVGSMDTGGTTNYIEDAIRMCSK</sequence>
<protein>
    <submittedName>
        <fullName evidence="2">Putative thioredoxin-2</fullName>
    </submittedName>
</protein>
<organism evidence="2 3">
    <name type="scientific">Porphyridium purpureum</name>
    <name type="common">Red alga</name>
    <name type="synonym">Porphyridium cruentum</name>
    <dbReference type="NCBI Taxonomy" id="35688"/>
    <lineage>
        <taxon>Eukaryota</taxon>
        <taxon>Rhodophyta</taxon>
        <taxon>Bangiophyceae</taxon>
        <taxon>Porphyridiales</taxon>
        <taxon>Porphyridiaceae</taxon>
        <taxon>Porphyridium</taxon>
    </lineage>
</organism>
<dbReference type="GO" id="GO:0045454">
    <property type="term" value="P:cell redox homeostasis"/>
    <property type="evidence" value="ECO:0007669"/>
    <property type="project" value="TreeGrafter"/>
</dbReference>
<dbReference type="PANTHER" id="PTHR45663">
    <property type="entry name" value="GEO12009P1"/>
    <property type="match status" value="1"/>
</dbReference>
<reference evidence="3" key="1">
    <citation type="journal article" date="2019" name="Nat. Commun.">
        <title>Expansion of phycobilisome linker gene families in mesophilic red algae.</title>
        <authorList>
            <person name="Lee J."/>
            <person name="Kim D."/>
            <person name="Bhattacharya D."/>
            <person name="Yoon H.S."/>
        </authorList>
    </citation>
    <scope>NUCLEOTIDE SEQUENCE [LARGE SCALE GENOMIC DNA]</scope>
    <source>
        <strain evidence="3">CCMP 1328</strain>
    </source>
</reference>
<comment type="caution">
    <text evidence="2">The sequence shown here is derived from an EMBL/GenBank/DDBJ whole genome shotgun (WGS) entry which is preliminary data.</text>
</comment>
<dbReference type="CDD" id="cd02947">
    <property type="entry name" value="TRX_family"/>
    <property type="match status" value="1"/>
</dbReference>
<dbReference type="Gene3D" id="3.40.30.10">
    <property type="entry name" value="Glutaredoxin"/>
    <property type="match status" value="1"/>
</dbReference>
<evidence type="ECO:0000313" key="3">
    <source>
        <dbReference type="Proteomes" id="UP000324585"/>
    </source>
</evidence>
<evidence type="ECO:0000259" key="1">
    <source>
        <dbReference type="PROSITE" id="PS51352"/>
    </source>
</evidence>
<accession>A0A5J4Z9J7</accession>
<gene>
    <name evidence="2" type="ORF">FVE85_7403</name>
</gene>
<dbReference type="EMBL" id="VRMN01000001">
    <property type="protein sequence ID" value="KAA8499818.1"/>
    <property type="molecule type" value="Genomic_DNA"/>
</dbReference>
<dbReference type="AlphaFoldDB" id="A0A5J4Z9J7"/>
<dbReference type="GO" id="GO:0005829">
    <property type="term" value="C:cytosol"/>
    <property type="evidence" value="ECO:0007669"/>
    <property type="project" value="TreeGrafter"/>
</dbReference>
<proteinExistence type="predicted"/>
<dbReference type="Pfam" id="PF00085">
    <property type="entry name" value="Thioredoxin"/>
    <property type="match status" value="1"/>
</dbReference>
<dbReference type="Proteomes" id="UP000324585">
    <property type="component" value="Unassembled WGS sequence"/>
</dbReference>
<dbReference type="PROSITE" id="PS51352">
    <property type="entry name" value="THIOREDOXIN_2"/>
    <property type="match status" value="1"/>
</dbReference>
<name>A0A5J4Z9J7_PORPP</name>
<keyword evidence="3" id="KW-1185">Reference proteome</keyword>
<feature type="domain" description="Thioredoxin" evidence="1">
    <location>
        <begin position="30"/>
        <end position="150"/>
    </location>
</feature>
<dbReference type="PANTHER" id="PTHR45663:SF11">
    <property type="entry name" value="GEO12009P1"/>
    <property type="match status" value="1"/>
</dbReference>
<dbReference type="OrthoDB" id="19690at2759"/>